<dbReference type="InterPro" id="IPR041212">
    <property type="entry name" value="Vta1_C"/>
</dbReference>
<comment type="similarity">
    <text evidence="3">Belongs to the VTA1 family.</text>
</comment>
<dbReference type="PANTHER" id="PTHR46009:SF1">
    <property type="entry name" value="VACUOLAR PROTEIN SORTING-ASSOCIATED PROTEIN VTA1 HOMOLOG"/>
    <property type="match status" value="1"/>
</dbReference>
<dbReference type="STRING" id="105231.A0A1Y1HV65"/>
<dbReference type="EMBL" id="DF236986">
    <property type="protein sequence ID" value="GAQ79728.1"/>
    <property type="molecule type" value="Genomic_DNA"/>
</dbReference>
<dbReference type="Pfam" id="PF04652">
    <property type="entry name" value="Vta1"/>
    <property type="match status" value="1"/>
</dbReference>
<dbReference type="GO" id="GO:0015031">
    <property type="term" value="P:protein transport"/>
    <property type="evidence" value="ECO:0007669"/>
    <property type="project" value="UniProtKB-KW"/>
</dbReference>
<organism evidence="12 13">
    <name type="scientific">Klebsormidium nitens</name>
    <name type="common">Green alga</name>
    <name type="synonym">Ulothrix nitens</name>
    <dbReference type="NCBI Taxonomy" id="105231"/>
    <lineage>
        <taxon>Eukaryota</taxon>
        <taxon>Viridiplantae</taxon>
        <taxon>Streptophyta</taxon>
        <taxon>Klebsormidiophyceae</taxon>
        <taxon>Klebsormidiales</taxon>
        <taxon>Klebsormidiaceae</taxon>
        <taxon>Klebsormidium</taxon>
    </lineage>
</organism>
<dbReference type="GO" id="GO:0010008">
    <property type="term" value="C:endosome membrane"/>
    <property type="evidence" value="ECO:0007669"/>
    <property type="project" value="UniProtKB-SubCell"/>
</dbReference>
<feature type="compositionally biased region" description="Pro residues" evidence="9">
    <location>
        <begin position="218"/>
        <end position="238"/>
    </location>
</feature>
<dbReference type="Gene3D" id="1.20.5.420">
    <property type="entry name" value="Immunoglobulin FC, subunit C"/>
    <property type="match status" value="1"/>
</dbReference>
<feature type="domain" description="Vta1 C-terminal" evidence="11">
    <location>
        <begin position="381"/>
        <end position="417"/>
    </location>
</feature>
<keyword evidence="4" id="KW-0813">Transport</keyword>
<feature type="compositionally biased region" description="Pro residues" evidence="9">
    <location>
        <begin position="312"/>
        <end position="328"/>
    </location>
</feature>
<dbReference type="InterPro" id="IPR023175">
    <property type="entry name" value="Vta1/CALS_N_sf"/>
</dbReference>
<protein>
    <submittedName>
        <fullName evidence="12">Vacuolar protein sorting-associated protein VTA1</fullName>
    </submittedName>
</protein>
<feature type="region of interest" description="Disordered" evidence="9">
    <location>
        <begin position="148"/>
        <end position="373"/>
    </location>
</feature>
<dbReference type="GO" id="GO:0005771">
    <property type="term" value="C:multivesicular body"/>
    <property type="evidence" value="ECO:0000318"/>
    <property type="project" value="GO_Central"/>
</dbReference>
<dbReference type="AlphaFoldDB" id="A0A1Y1HV65"/>
<evidence type="ECO:0000256" key="4">
    <source>
        <dbReference type="ARBA" id="ARBA00022448"/>
    </source>
</evidence>
<dbReference type="InterPro" id="IPR039431">
    <property type="entry name" value="Vta1/CALS_N"/>
</dbReference>
<name>A0A1Y1HV65_KLENI</name>
<sequence>MADPEPAKGLLPYLQRADELQKHDPLISYYCRMYAVDKGIKIPKAQRTQTTNDLLKSILIQLEKDKKAVKLNEQDDPMYVEGFALNVFAKADKQDRAGKADLNTAKTFYAASIFFDMLRQFGELHPDIAEKQKYAVWKAADIRAALRDGRKPMAGPPGGDATMDQDDSLASSQAPSLDRPVSFSDNLPSIPPPQPPSEAFNGFSLSHPPPEQSGGPHDQPPFPGMRTGGPPPQGPPPGGLSYPSFDSFKHSFHNPLGGNFGQRPQPHEPPSAPDMGPRPPPRVFPGGDPSAPSFHNPLGGNFAQKPQHGYGGPPPPGGAGYQVPPPPASSSGYPSIPPRNSTPPPVLPSVPSRAPQPVGGGQSYFSGVQMPNPVPGYTPTPDRVLEAQKLGRFAVSALGFDDVQPAIKYLTQALTLLMVPNADIGEIK</sequence>
<dbReference type="InterPro" id="IPR044538">
    <property type="entry name" value="Vta1-like"/>
</dbReference>
<dbReference type="OrthoDB" id="391137at2759"/>
<keyword evidence="8" id="KW-0472">Membrane</keyword>
<evidence type="ECO:0000256" key="3">
    <source>
        <dbReference type="ARBA" id="ARBA00007895"/>
    </source>
</evidence>
<reference evidence="12 13" key="1">
    <citation type="journal article" date="2014" name="Nat. Commun.">
        <title>Klebsormidium flaccidum genome reveals primary factors for plant terrestrial adaptation.</title>
        <authorList>
            <person name="Hori K."/>
            <person name="Maruyama F."/>
            <person name="Fujisawa T."/>
            <person name="Togashi T."/>
            <person name="Yamamoto N."/>
            <person name="Seo M."/>
            <person name="Sato S."/>
            <person name="Yamada T."/>
            <person name="Mori H."/>
            <person name="Tajima N."/>
            <person name="Moriyama T."/>
            <person name="Ikeuchi M."/>
            <person name="Watanabe M."/>
            <person name="Wada H."/>
            <person name="Kobayashi K."/>
            <person name="Saito M."/>
            <person name="Masuda T."/>
            <person name="Sasaki-Sekimoto Y."/>
            <person name="Mashiguchi K."/>
            <person name="Awai K."/>
            <person name="Shimojima M."/>
            <person name="Masuda S."/>
            <person name="Iwai M."/>
            <person name="Nobusawa T."/>
            <person name="Narise T."/>
            <person name="Kondo S."/>
            <person name="Saito H."/>
            <person name="Sato R."/>
            <person name="Murakawa M."/>
            <person name="Ihara Y."/>
            <person name="Oshima-Yamada Y."/>
            <person name="Ohtaka K."/>
            <person name="Satoh M."/>
            <person name="Sonobe K."/>
            <person name="Ishii M."/>
            <person name="Ohtani R."/>
            <person name="Kanamori-Sato M."/>
            <person name="Honoki R."/>
            <person name="Miyazaki D."/>
            <person name="Mochizuki H."/>
            <person name="Umetsu J."/>
            <person name="Higashi K."/>
            <person name="Shibata D."/>
            <person name="Kamiya Y."/>
            <person name="Sato N."/>
            <person name="Nakamura Y."/>
            <person name="Tabata S."/>
            <person name="Ida S."/>
            <person name="Kurokawa K."/>
            <person name="Ohta H."/>
        </authorList>
    </citation>
    <scope>NUCLEOTIDE SEQUENCE [LARGE SCALE GENOMIC DNA]</scope>
    <source>
        <strain evidence="12 13">NIES-2285</strain>
    </source>
</reference>
<keyword evidence="5" id="KW-0963">Cytoplasm</keyword>
<feature type="compositionally biased region" description="Pro residues" evidence="9">
    <location>
        <begin position="335"/>
        <end position="348"/>
    </location>
</feature>
<evidence type="ECO:0000256" key="2">
    <source>
        <dbReference type="ARBA" id="ARBA00004496"/>
    </source>
</evidence>
<evidence type="ECO:0000256" key="5">
    <source>
        <dbReference type="ARBA" id="ARBA00022490"/>
    </source>
</evidence>
<evidence type="ECO:0000256" key="7">
    <source>
        <dbReference type="ARBA" id="ARBA00022927"/>
    </source>
</evidence>
<keyword evidence="7" id="KW-0653">Protein transport</keyword>
<dbReference type="OMA" id="VSAQTHF"/>
<dbReference type="GO" id="GO:0032511">
    <property type="term" value="P:late endosome to vacuole transport via multivesicular body sorting pathway"/>
    <property type="evidence" value="ECO:0000318"/>
    <property type="project" value="GO_Central"/>
</dbReference>
<accession>A0A1Y1HV65</accession>
<evidence type="ECO:0000256" key="6">
    <source>
        <dbReference type="ARBA" id="ARBA00022753"/>
    </source>
</evidence>
<feature type="domain" description="Vta1/callose synthase N-terminal" evidence="10">
    <location>
        <begin position="11"/>
        <end position="147"/>
    </location>
</feature>
<dbReference type="Gene3D" id="1.25.40.270">
    <property type="entry name" value="Vacuolar protein sorting-associated protein vta1"/>
    <property type="match status" value="1"/>
</dbReference>
<evidence type="ECO:0000256" key="8">
    <source>
        <dbReference type="ARBA" id="ARBA00023136"/>
    </source>
</evidence>
<evidence type="ECO:0000313" key="12">
    <source>
        <dbReference type="EMBL" id="GAQ79728.1"/>
    </source>
</evidence>
<feature type="compositionally biased region" description="Pro residues" evidence="9">
    <location>
        <begin position="267"/>
        <end position="283"/>
    </location>
</feature>
<evidence type="ECO:0000259" key="11">
    <source>
        <dbReference type="Pfam" id="PF18097"/>
    </source>
</evidence>
<evidence type="ECO:0000256" key="9">
    <source>
        <dbReference type="SAM" id="MobiDB-lite"/>
    </source>
</evidence>
<gene>
    <name evidence="12" type="ORF">KFL_000370020</name>
</gene>
<keyword evidence="13" id="KW-1185">Reference proteome</keyword>
<dbReference type="PANTHER" id="PTHR46009">
    <property type="entry name" value="VACUOLAR PROTEIN SORTING-ASSOCIATED PROTEIN VTA1 HOMOLOG"/>
    <property type="match status" value="1"/>
</dbReference>
<comment type="subcellular location">
    <subcellularLocation>
        <location evidence="2">Cytoplasm</location>
    </subcellularLocation>
    <subcellularLocation>
        <location evidence="1">Endosome membrane</location>
        <topology evidence="1">Peripheral membrane protein</topology>
    </subcellularLocation>
</comment>
<keyword evidence="6" id="KW-0967">Endosome</keyword>
<evidence type="ECO:0000313" key="13">
    <source>
        <dbReference type="Proteomes" id="UP000054558"/>
    </source>
</evidence>
<dbReference type="Proteomes" id="UP000054558">
    <property type="component" value="Unassembled WGS sequence"/>
</dbReference>
<evidence type="ECO:0000256" key="1">
    <source>
        <dbReference type="ARBA" id="ARBA00004481"/>
    </source>
</evidence>
<evidence type="ECO:0000259" key="10">
    <source>
        <dbReference type="Pfam" id="PF04652"/>
    </source>
</evidence>
<dbReference type="Pfam" id="PF18097">
    <property type="entry name" value="Vta1_C"/>
    <property type="match status" value="1"/>
</dbReference>
<proteinExistence type="inferred from homology"/>